<dbReference type="PROSITE" id="PS50192">
    <property type="entry name" value="T_SNARE"/>
    <property type="match status" value="1"/>
</dbReference>
<keyword evidence="4" id="KW-0812">Transmembrane</keyword>
<keyword evidence="3" id="KW-0813">Transport</keyword>
<keyword evidence="8" id="KW-0472">Membrane</keyword>
<reference evidence="10" key="1">
    <citation type="submission" date="2018-03" db="EMBL/GenBank/DDBJ databases">
        <authorList>
            <person name="Guldener U."/>
        </authorList>
    </citation>
    <scope>NUCLEOTIDE SEQUENCE</scope>
</reference>
<dbReference type="PANTHER" id="PTHR15959">
    <property type="entry name" value="SYNTAXIN-18"/>
    <property type="match status" value="1"/>
</dbReference>
<dbReference type="AlphaFoldDB" id="A0AAE8N1K9"/>
<sequence>MDLTSTFNDLLRKRDVPAVHGKFSSDELEEFLKEAYRINSHISNLHSELKDVRQAYLSTAQPRKTHLRTGQAQRYLTDRDREDIDANAKQIIREINASIRILDDSEHRRRDDEEAAIRRKYAGGLGALGSWAAGGKKTEEHKAAEARALDIGIHRDGVLWLLRKKLELCCATQQSMMEARLTREMERNRSVLANATVPLPGYNPTQSAAAYAMGVPEKSTHAEGVPTSEQHGSYAPDSNLTQEQVQMFEKGNQDMMTHYQETLDKVRTAEQSLIEIAELQTVLANNLSVQSAHIDQLVADSENMVENVGSGNKELKRATKRPSTARYTFFAAGGLCMFLVLWDLVI</sequence>
<evidence type="ECO:0000256" key="3">
    <source>
        <dbReference type="ARBA" id="ARBA00022448"/>
    </source>
</evidence>
<comment type="caution">
    <text evidence="10">The sequence shown here is derived from an EMBL/GenBank/DDBJ whole genome shotgun (WGS) entry which is preliminary data.</text>
</comment>
<dbReference type="GO" id="GO:0005783">
    <property type="term" value="C:endoplasmic reticulum"/>
    <property type="evidence" value="ECO:0007669"/>
    <property type="project" value="TreeGrafter"/>
</dbReference>
<evidence type="ECO:0000313" key="11">
    <source>
        <dbReference type="Proteomes" id="UP001187682"/>
    </source>
</evidence>
<accession>A0AAE8N1K9</accession>
<evidence type="ECO:0000256" key="1">
    <source>
        <dbReference type="ARBA" id="ARBA00004211"/>
    </source>
</evidence>
<evidence type="ECO:0000256" key="4">
    <source>
        <dbReference type="ARBA" id="ARBA00022692"/>
    </source>
</evidence>
<proteinExistence type="inferred from homology"/>
<evidence type="ECO:0000256" key="2">
    <source>
        <dbReference type="ARBA" id="ARBA00009063"/>
    </source>
</evidence>
<feature type="domain" description="T-SNARE coiled-coil homology" evidence="9">
    <location>
        <begin position="256"/>
        <end position="318"/>
    </location>
</feature>
<dbReference type="PANTHER" id="PTHR15959:SF0">
    <property type="entry name" value="SYNTAXIN-18"/>
    <property type="match status" value="1"/>
</dbReference>
<evidence type="ECO:0000256" key="7">
    <source>
        <dbReference type="ARBA" id="ARBA00023054"/>
    </source>
</evidence>
<dbReference type="SUPFAM" id="SSF58038">
    <property type="entry name" value="SNARE fusion complex"/>
    <property type="match status" value="1"/>
</dbReference>
<dbReference type="Proteomes" id="UP001187682">
    <property type="component" value="Unassembled WGS sequence"/>
</dbReference>
<dbReference type="Gene3D" id="1.20.5.110">
    <property type="match status" value="1"/>
</dbReference>
<dbReference type="InterPro" id="IPR019529">
    <property type="entry name" value="Syntaxin-18_N"/>
</dbReference>
<dbReference type="EMBL" id="ONZQ02000008">
    <property type="protein sequence ID" value="SPO03220.1"/>
    <property type="molecule type" value="Genomic_DNA"/>
</dbReference>
<organism evidence="10 11">
    <name type="scientific">Cephalotrichum gorgonifer</name>
    <dbReference type="NCBI Taxonomy" id="2041049"/>
    <lineage>
        <taxon>Eukaryota</taxon>
        <taxon>Fungi</taxon>
        <taxon>Dikarya</taxon>
        <taxon>Ascomycota</taxon>
        <taxon>Pezizomycotina</taxon>
        <taxon>Sordariomycetes</taxon>
        <taxon>Hypocreomycetidae</taxon>
        <taxon>Microascales</taxon>
        <taxon>Microascaceae</taxon>
        <taxon>Cephalotrichum</taxon>
    </lineage>
</organism>
<protein>
    <submittedName>
        <fullName evidence="10">Related to syntaxin 18</fullName>
    </submittedName>
</protein>
<gene>
    <name evidence="10" type="ORF">DNG_05902</name>
</gene>
<dbReference type="GO" id="GO:0006890">
    <property type="term" value="P:retrograde vesicle-mediated transport, Golgi to endoplasmic reticulum"/>
    <property type="evidence" value="ECO:0007669"/>
    <property type="project" value="TreeGrafter"/>
</dbReference>
<dbReference type="GO" id="GO:0015031">
    <property type="term" value="P:protein transport"/>
    <property type="evidence" value="ECO:0007669"/>
    <property type="project" value="UniProtKB-KW"/>
</dbReference>
<dbReference type="Pfam" id="PF10496">
    <property type="entry name" value="Syntaxin-18_N"/>
    <property type="match status" value="1"/>
</dbReference>
<evidence type="ECO:0000256" key="6">
    <source>
        <dbReference type="ARBA" id="ARBA00022989"/>
    </source>
</evidence>
<name>A0AAE8N1K9_9PEZI</name>
<keyword evidence="5" id="KW-0653">Protein transport</keyword>
<keyword evidence="6" id="KW-1133">Transmembrane helix</keyword>
<comment type="similarity">
    <text evidence="2">Belongs to the syntaxin family.</text>
</comment>
<keyword evidence="7" id="KW-0175">Coiled coil</keyword>
<evidence type="ECO:0000256" key="5">
    <source>
        <dbReference type="ARBA" id="ARBA00022927"/>
    </source>
</evidence>
<dbReference type="InterPro" id="IPR000727">
    <property type="entry name" value="T_SNARE_dom"/>
</dbReference>
<dbReference type="GO" id="GO:0031201">
    <property type="term" value="C:SNARE complex"/>
    <property type="evidence" value="ECO:0007669"/>
    <property type="project" value="TreeGrafter"/>
</dbReference>
<evidence type="ECO:0000313" key="10">
    <source>
        <dbReference type="EMBL" id="SPO03220.1"/>
    </source>
</evidence>
<evidence type="ECO:0000259" key="9">
    <source>
        <dbReference type="PROSITE" id="PS50192"/>
    </source>
</evidence>
<keyword evidence="11" id="KW-1185">Reference proteome</keyword>
<comment type="subcellular location">
    <subcellularLocation>
        <location evidence="1">Membrane</location>
        <topology evidence="1">Single-pass type IV membrane protein</topology>
    </subcellularLocation>
</comment>
<evidence type="ECO:0000256" key="8">
    <source>
        <dbReference type="ARBA" id="ARBA00023136"/>
    </source>
</evidence>